<proteinExistence type="predicted"/>
<comment type="caution">
    <text evidence="2">The sequence shown here is derived from an EMBL/GenBank/DDBJ whole genome shotgun (WGS) entry which is preliminary data.</text>
</comment>
<dbReference type="AlphaFoldDB" id="A0A318JEI9"/>
<dbReference type="RefSeq" id="WP_110254832.1">
    <property type="nucleotide sequence ID" value="NZ_QJKB01000002.1"/>
</dbReference>
<keyword evidence="2" id="KW-0413">Isomerase</keyword>
<dbReference type="InterPro" id="IPR014710">
    <property type="entry name" value="RmlC-like_jellyroll"/>
</dbReference>
<accession>A0A318JEI9</accession>
<dbReference type="InterPro" id="IPR013096">
    <property type="entry name" value="Cupin_2"/>
</dbReference>
<protein>
    <submittedName>
        <fullName evidence="2">Mannose-6-phosphate isomerase-like protein (Cupin superfamily)</fullName>
    </submittedName>
</protein>
<evidence type="ECO:0000313" key="2">
    <source>
        <dbReference type="EMBL" id="PXX45400.1"/>
    </source>
</evidence>
<dbReference type="InterPro" id="IPR011051">
    <property type="entry name" value="RmlC_Cupin_sf"/>
</dbReference>
<dbReference type="SUPFAM" id="SSF51182">
    <property type="entry name" value="RmlC-like cupins"/>
    <property type="match status" value="1"/>
</dbReference>
<name>A0A318JEI9_9BURK</name>
<dbReference type="Proteomes" id="UP000247792">
    <property type="component" value="Unassembled WGS sequence"/>
</dbReference>
<feature type="domain" description="Cupin type-2" evidence="1">
    <location>
        <begin position="40"/>
        <end position="94"/>
    </location>
</feature>
<keyword evidence="3" id="KW-1185">Reference proteome</keyword>
<evidence type="ECO:0000259" key="1">
    <source>
        <dbReference type="Pfam" id="PF07883"/>
    </source>
</evidence>
<dbReference type="EMBL" id="QJKB01000002">
    <property type="protein sequence ID" value="PXX45400.1"/>
    <property type="molecule type" value="Genomic_DNA"/>
</dbReference>
<sequence length="98" mass="10499">MLHKNLISEAAALPVAWRSTVLGKAGGAQVKVLRMDECDYPDETHDFTEALLVLDGQMNLDIHGEIVAVKAGELYLVPAHTPHAVAAGSRGTLIIIDQ</sequence>
<evidence type="ECO:0000313" key="3">
    <source>
        <dbReference type="Proteomes" id="UP000247792"/>
    </source>
</evidence>
<dbReference type="Gene3D" id="2.60.120.10">
    <property type="entry name" value="Jelly Rolls"/>
    <property type="match status" value="1"/>
</dbReference>
<reference evidence="2 3" key="1">
    <citation type="submission" date="2018-05" db="EMBL/GenBank/DDBJ databases">
        <title>Genomic Encyclopedia of Type Strains, Phase IV (KMG-IV): sequencing the most valuable type-strain genomes for metagenomic binning, comparative biology and taxonomic classification.</title>
        <authorList>
            <person name="Goeker M."/>
        </authorList>
    </citation>
    <scope>NUCLEOTIDE SEQUENCE [LARGE SCALE GENOMIC DNA]</scope>
    <source>
        <strain evidence="2 3">DSM 19792</strain>
    </source>
</reference>
<dbReference type="Pfam" id="PF07883">
    <property type="entry name" value="Cupin_2"/>
    <property type="match status" value="1"/>
</dbReference>
<gene>
    <name evidence="2" type="ORF">DFR42_102628</name>
</gene>
<dbReference type="GO" id="GO:0016853">
    <property type="term" value="F:isomerase activity"/>
    <property type="evidence" value="ECO:0007669"/>
    <property type="project" value="UniProtKB-KW"/>
</dbReference>
<organism evidence="2 3">
    <name type="scientific">Undibacterium pigrum</name>
    <dbReference type="NCBI Taxonomy" id="401470"/>
    <lineage>
        <taxon>Bacteria</taxon>
        <taxon>Pseudomonadati</taxon>
        <taxon>Pseudomonadota</taxon>
        <taxon>Betaproteobacteria</taxon>
        <taxon>Burkholderiales</taxon>
        <taxon>Oxalobacteraceae</taxon>
        <taxon>Undibacterium</taxon>
    </lineage>
</organism>
<dbReference type="OrthoDB" id="9794183at2"/>